<dbReference type="Proteomes" id="UP000054683">
    <property type="component" value="Unassembled WGS sequence"/>
</dbReference>
<reference evidence="1 2" key="1">
    <citation type="submission" date="2016-01" db="EMBL/GenBank/DDBJ databases">
        <authorList>
            <person name="Oliw E.H."/>
        </authorList>
    </citation>
    <scope>NUCLEOTIDE SEQUENCE [LARGE SCALE GENOMIC DNA]</scope>
    <source>
        <strain evidence="1">LMG 27134</strain>
    </source>
</reference>
<sequence length="48" mass="5685">MKRFAKETSRRLAVHQQRDLGTKTLPVFEGVIDTHVTRNRNHVNRTIR</sequence>
<accession>A0A158K1M1</accession>
<name>A0A158K1M1_9BURK</name>
<gene>
    <name evidence="1" type="ORF">AWB69_09270</name>
</gene>
<proteinExistence type="predicted"/>
<dbReference type="EMBL" id="FCOK02000183">
    <property type="protein sequence ID" value="SAL75022.1"/>
    <property type="molecule type" value="Genomic_DNA"/>
</dbReference>
<evidence type="ECO:0000313" key="2">
    <source>
        <dbReference type="Proteomes" id="UP000054683"/>
    </source>
</evidence>
<organism evidence="1 2">
    <name type="scientific">Caballeronia udeis</name>
    <dbReference type="NCBI Taxonomy" id="1232866"/>
    <lineage>
        <taxon>Bacteria</taxon>
        <taxon>Pseudomonadati</taxon>
        <taxon>Pseudomonadota</taxon>
        <taxon>Betaproteobacteria</taxon>
        <taxon>Burkholderiales</taxon>
        <taxon>Burkholderiaceae</taxon>
        <taxon>Caballeronia</taxon>
    </lineage>
</organism>
<dbReference type="AlphaFoldDB" id="A0A158K1M1"/>
<evidence type="ECO:0000313" key="1">
    <source>
        <dbReference type="EMBL" id="SAL75022.1"/>
    </source>
</evidence>
<protein>
    <submittedName>
        <fullName evidence="1">Uncharacterized protein</fullName>
    </submittedName>
</protein>